<dbReference type="RefSeq" id="WP_303308170.1">
    <property type="nucleotide sequence ID" value="NZ_JAODOP010000004.1"/>
</dbReference>
<gene>
    <name evidence="1" type="ORF">N1F79_22410</name>
</gene>
<sequence length="250" mass="28692">MKVLVNIIALLSLIFSVHLGMTSINGNPKKNLPKSFKRAGSIKGKFNRASHKGFAKNRFNRASRPTLKKKFNRFSKKGYAKTRFNSNARKKSLKYIYNKKSKKNFAKRSFNRKSSHYRLKNKFNPPAKKGYIKTKFNKLSSHKPSRLYKSALSKYKKSDLTKAGREVTKHPNYFGFKNNKALREKYRSDNAINKLGAQKLKNILRNGTRTRGSGGRYPKGWITYTLKNGTAASWHSNGDFIGFRGLKNTQ</sequence>
<organism evidence="1 2">
    <name type="scientific">Flavivirga spongiicola</name>
    <dbReference type="NCBI Taxonomy" id="421621"/>
    <lineage>
        <taxon>Bacteria</taxon>
        <taxon>Pseudomonadati</taxon>
        <taxon>Bacteroidota</taxon>
        <taxon>Flavobacteriia</taxon>
        <taxon>Flavobacteriales</taxon>
        <taxon>Flavobacteriaceae</taxon>
        <taxon>Flavivirga</taxon>
    </lineage>
</organism>
<comment type="caution">
    <text evidence="1">The sequence shown here is derived from an EMBL/GenBank/DDBJ whole genome shotgun (WGS) entry which is preliminary data.</text>
</comment>
<proteinExistence type="predicted"/>
<evidence type="ECO:0000313" key="1">
    <source>
        <dbReference type="EMBL" id="MEF3835894.1"/>
    </source>
</evidence>
<evidence type="ECO:0000313" key="2">
    <source>
        <dbReference type="Proteomes" id="UP001337305"/>
    </source>
</evidence>
<keyword evidence="2" id="KW-1185">Reference proteome</keyword>
<reference evidence="1 2" key="1">
    <citation type="submission" date="2022-09" db="EMBL/GenBank/DDBJ databases">
        <title>Genome sequencing of Flavivirga sp. MEBiC05379.</title>
        <authorList>
            <person name="Oh H.-M."/>
            <person name="Kwon K.K."/>
            <person name="Park M.J."/>
            <person name="Yang S.-H."/>
        </authorList>
    </citation>
    <scope>NUCLEOTIDE SEQUENCE [LARGE SCALE GENOMIC DNA]</scope>
    <source>
        <strain evidence="1 2">MEBiC05379</strain>
    </source>
</reference>
<name>A0ABU7XYT6_9FLAO</name>
<dbReference type="EMBL" id="JAODOP010000004">
    <property type="protein sequence ID" value="MEF3835894.1"/>
    <property type="molecule type" value="Genomic_DNA"/>
</dbReference>
<protein>
    <submittedName>
        <fullName evidence="1">Uncharacterized protein</fullName>
    </submittedName>
</protein>
<dbReference type="Proteomes" id="UP001337305">
    <property type="component" value="Unassembled WGS sequence"/>
</dbReference>
<accession>A0ABU7XYT6</accession>